<evidence type="ECO:0000313" key="8">
    <source>
        <dbReference type="EMBL" id="CAJ1975262.1"/>
    </source>
</evidence>
<evidence type="ECO:0000256" key="4">
    <source>
        <dbReference type="ARBA" id="ARBA00023136"/>
    </source>
</evidence>
<accession>A0AA86VNS4</accession>
<dbReference type="Pfam" id="PF00083">
    <property type="entry name" value="Sugar_tr"/>
    <property type="match status" value="1"/>
</dbReference>
<feature type="transmembrane region" description="Helical" evidence="6">
    <location>
        <begin position="424"/>
        <end position="442"/>
    </location>
</feature>
<feature type="compositionally biased region" description="Polar residues" evidence="5">
    <location>
        <begin position="49"/>
        <end position="58"/>
    </location>
</feature>
<dbReference type="PROSITE" id="PS50850">
    <property type="entry name" value="MFS"/>
    <property type="match status" value="1"/>
</dbReference>
<feature type="transmembrane region" description="Helical" evidence="6">
    <location>
        <begin position="364"/>
        <end position="384"/>
    </location>
</feature>
<feature type="transmembrane region" description="Helical" evidence="6">
    <location>
        <begin position="484"/>
        <end position="506"/>
    </location>
</feature>
<dbReference type="InterPro" id="IPR036259">
    <property type="entry name" value="MFS_trans_sf"/>
</dbReference>
<protein>
    <recommendedName>
        <fullName evidence="7">Major facilitator superfamily (MFS) profile domain-containing protein</fullName>
    </recommendedName>
</protein>
<keyword evidence="4 6" id="KW-0472">Membrane</keyword>
<dbReference type="Gene3D" id="1.20.1250.20">
    <property type="entry name" value="MFS general substrate transporter like domains"/>
    <property type="match status" value="1"/>
</dbReference>
<comment type="subcellular location">
    <subcellularLocation>
        <location evidence="1">Membrane</location>
        <topology evidence="1">Multi-pass membrane protein</topology>
    </subcellularLocation>
</comment>
<feature type="transmembrane region" description="Helical" evidence="6">
    <location>
        <begin position="396"/>
        <end position="417"/>
    </location>
</feature>
<feature type="transmembrane region" description="Helical" evidence="6">
    <location>
        <begin position="161"/>
        <end position="182"/>
    </location>
</feature>
<keyword evidence="2 6" id="KW-0812">Transmembrane</keyword>
<feature type="transmembrane region" description="Helical" evidence="6">
    <location>
        <begin position="282"/>
        <end position="301"/>
    </location>
</feature>
<reference evidence="8" key="1">
    <citation type="submission" date="2023-10" db="EMBL/GenBank/DDBJ databases">
        <authorList>
            <person name="Domelevo Entfellner J.-B."/>
        </authorList>
    </citation>
    <scope>NUCLEOTIDE SEQUENCE</scope>
</reference>
<evidence type="ECO:0000259" key="7">
    <source>
        <dbReference type="PROSITE" id="PS50850"/>
    </source>
</evidence>
<keyword evidence="9" id="KW-1185">Reference proteome</keyword>
<dbReference type="PANTHER" id="PTHR24064">
    <property type="entry name" value="SOLUTE CARRIER FAMILY 22 MEMBER"/>
    <property type="match status" value="1"/>
</dbReference>
<sequence length="559" mass="61754">MNPERSNVPLSYKTLACSHNLHMQIREEKEIYTFLLFMADPTPLLCQPNLPSYHTQEQPPSPTKKHHPSLGSTVELCIGEFNWSQFLQSVLVSVAWLFDAQQTFITVFTDALPSWHCTRADNACAAAAAALCDLPRESWAWDGPAHASTVSEWGLECANTVISGLPASSFFVGCLVGGFGLASLADSSLGRKNMLFFSCLLMGITSLLATLSSNIWIYSALKFLCGFARATISTSALVLATEIVGKRRRGQISAIGFFCFTIGFLSLPAMAYLNRSSSWRNLYLWTSITTIIYCILVKVFVMESPRWLLVRGRKEEAVATLKCITSVTQSNLDLAINNMSLKEETWNVDLFSALKILLQNKWSLRRLVSIMAIGIGIGLVYYGLPLGLQNLSFNLYLSVTFNALSELPSALIVFFFIDMFNRRTAILLFTILSGVFSLMSIIEVKPWNNLQIGFELISFFSACSAFNVYLIYTTELFPTCVRNSALSMARLAVVFGGAVSPMLVSAGRENKFLCYGVFGLVIGFSGGFGIFLPETKGRALCDTIDEEENKEKMAGNMLA</sequence>
<dbReference type="EMBL" id="OY731406">
    <property type="protein sequence ID" value="CAJ1975262.1"/>
    <property type="molecule type" value="Genomic_DNA"/>
</dbReference>
<keyword evidence="3 6" id="KW-1133">Transmembrane helix</keyword>
<dbReference type="InterPro" id="IPR005828">
    <property type="entry name" value="MFS_sugar_transport-like"/>
</dbReference>
<name>A0AA86VNS4_9FABA</name>
<evidence type="ECO:0000256" key="1">
    <source>
        <dbReference type="ARBA" id="ARBA00004141"/>
    </source>
</evidence>
<evidence type="ECO:0000256" key="5">
    <source>
        <dbReference type="SAM" id="MobiDB-lite"/>
    </source>
</evidence>
<dbReference type="InterPro" id="IPR020846">
    <property type="entry name" value="MFS_dom"/>
</dbReference>
<feature type="region of interest" description="Disordered" evidence="5">
    <location>
        <begin position="49"/>
        <end position="68"/>
    </location>
</feature>
<feature type="transmembrane region" description="Helical" evidence="6">
    <location>
        <begin position="217"/>
        <end position="240"/>
    </location>
</feature>
<organism evidence="8 9">
    <name type="scientific">Sphenostylis stenocarpa</name>
    <dbReference type="NCBI Taxonomy" id="92480"/>
    <lineage>
        <taxon>Eukaryota</taxon>
        <taxon>Viridiplantae</taxon>
        <taxon>Streptophyta</taxon>
        <taxon>Embryophyta</taxon>
        <taxon>Tracheophyta</taxon>
        <taxon>Spermatophyta</taxon>
        <taxon>Magnoliopsida</taxon>
        <taxon>eudicotyledons</taxon>
        <taxon>Gunneridae</taxon>
        <taxon>Pentapetalae</taxon>
        <taxon>rosids</taxon>
        <taxon>fabids</taxon>
        <taxon>Fabales</taxon>
        <taxon>Fabaceae</taxon>
        <taxon>Papilionoideae</taxon>
        <taxon>50 kb inversion clade</taxon>
        <taxon>NPAAA clade</taxon>
        <taxon>indigoferoid/millettioid clade</taxon>
        <taxon>Phaseoleae</taxon>
        <taxon>Sphenostylis</taxon>
    </lineage>
</organism>
<dbReference type="SUPFAM" id="SSF103473">
    <property type="entry name" value="MFS general substrate transporter"/>
    <property type="match status" value="1"/>
</dbReference>
<evidence type="ECO:0000313" key="9">
    <source>
        <dbReference type="Proteomes" id="UP001189624"/>
    </source>
</evidence>
<dbReference type="Proteomes" id="UP001189624">
    <property type="component" value="Chromosome 9"/>
</dbReference>
<dbReference type="GO" id="GO:0016020">
    <property type="term" value="C:membrane"/>
    <property type="evidence" value="ECO:0007669"/>
    <property type="project" value="UniProtKB-SubCell"/>
</dbReference>
<evidence type="ECO:0000256" key="6">
    <source>
        <dbReference type="SAM" id="Phobius"/>
    </source>
</evidence>
<feature type="transmembrane region" description="Helical" evidence="6">
    <location>
        <begin position="454"/>
        <end position="472"/>
    </location>
</feature>
<feature type="transmembrane region" description="Helical" evidence="6">
    <location>
        <begin position="512"/>
        <end position="532"/>
    </location>
</feature>
<evidence type="ECO:0000256" key="3">
    <source>
        <dbReference type="ARBA" id="ARBA00022989"/>
    </source>
</evidence>
<feature type="transmembrane region" description="Helical" evidence="6">
    <location>
        <begin position="252"/>
        <end position="270"/>
    </location>
</feature>
<dbReference type="AlphaFoldDB" id="A0AA86VNS4"/>
<proteinExistence type="predicted"/>
<gene>
    <name evidence="8" type="ORF">AYBTSS11_LOCUS27370</name>
</gene>
<feature type="domain" description="Major facilitator superfamily (MFS) profile" evidence="7">
    <location>
        <begin position="88"/>
        <end position="537"/>
    </location>
</feature>
<evidence type="ECO:0000256" key="2">
    <source>
        <dbReference type="ARBA" id="ARBA00022692"/>
    </source>
</evidence>
<dbReference type="Gramene" id="rna-AYBTSS11_LOCUS27370">
    <property type="protein sequence ID" value="CAJ1975262.1"/>
    <property type="gene ID" value="gene-AYBTSS11_LOCUS27370"/>
</dbReference>
<feature type="transmembrane region" description="Helical" evidence="6">
    <location>
        <begin position="194"/>
        <end position="211"/>
    </location>
</feature>
<dbReference type="GO" id="GO:0022857">
    <property type="term" value="F:transmembrane transporter activity"/>
    <property type="evidence" value="ECO:0007669"/>
    <property type="project" value="InterPro"/>
</dbReference>